<gene>
    <name evidence="3" type="ORF">SAMN04488033_103182</name>
</gene>
<sequence>MLPVINFITPFIFMKNFVFIFFLMMLPLLLPAQDDHNHSPLGQEQGLDPDTITTNIATENTRQDPALGSEDSFREVKAALDDFPNLHPLVVHFPIVLLLLGAFLQLIQIFTLKRNLDWIILLTVGGGFIGAYIAGVYAHPHTQDLTEMAKKVLEQHDKFAEWTIYSSAVAATLKLISLFLLKKNRVFEIFVFLILAFSAYSVAEAGHYGSQLVYIEGVGPQGEYLETEKTDGNSKGEGHSH</sequence>
<evidence type="ECO:0000259" key="2">
    <source>
        <dbReference type="Pfam" id="PF09990"/>
    </source>
</evidence>
<evidence type="ECO:0000256" key="1">
    <source>
        <dbReference type="SAM" id="Phobius"/>
    </source>
</evidence>
<reference evidence="4" key="1">
    <citation type="submission" date="2016-10" db="EMBL/GenBank/DDBJ databases">
        <authorList>
            <person name="Varghese N."/>
            <person name="Submissions S."/>
        </authorList>
    </citation>
    <scope>NUCLEOTIDE SEQUENCE [LARGE SCALE GENOMIC DNA]</scope>
    <source>
        <strain evidence="4">DSM 23515</strain>
    </source>
</reference>
<name>A0A1I2KJ35_9FLAO</name>
<feature type="transmembrane region" description="Helical" evidence="1">
    <location>
        <begin position="159"/>
        <end position="181"/>
    </location>
</feature>
<feature type="transmembrane region" description="Helical" evidence="1">
    <location>
        <begin position="186"/>
        <end position="203"/>
    </location>
</feature>
<feature type="transmembrane region" description="Helical" evidence="1">
    <location>
        <begin position="89"/>
        <end position="107"/>
    </location>
</feature>
<dbReference type="Pfam" id="PF09990">
    <property type="entry name" value="DUF2231"/>
    <property type="match status" value="1"/>
</dbReference>
<feature type="transmembrane region" description="Helical" evidence="1">
    <location>
        <begin position="119"/>
        <end position="139"/>
    </location>
</feature>
<feature type="domain" description="DUF2231" evidence="2">
    <location>
        <begin position="85"/>
        <end position="219"/>
    </location>
</feature>
<evidence type="ECO:0000313" key="4">
    <source>
        <dbReference type="Proteomes" id="UP000199116"/>
    </source>
</evidence>
<dbReference type="EMBL" id="FOOH01000003">
    <property type="protein sequence ID" value="SFF66523.1"/>
    <property type="molecule type" value="Genomic_DNA"/>
</dbReference>
<organism evidence="3 4">
    <name type="scientific">Salegentibacter agarivorans</name>
    <dbReference type="NCBI Taxonomy" id="345907"/>
    <lineage>
        <taxon>Bacteria</taxon>
        <taxon>Pseudomonadati</taxon>
        <taxon>Bacteroidota</taxon>
        <taxon>Flavobacteriia</taxon>
        <taxon>Flavobacteriales</taxon>
        <taxon>Flavobacteriaceae</taxon>
        <taxon>Salegentibacter</taxon>
    </lineage>
</organism>
<dbReference type="Proteomes" id="UP000199116">
    <property type="component" value="Unassembled WGS sequence"/>
</dbReference>
<keyword evidence="1" id="KW-1133">Transmembrane helix</keyword>
<evidence type="ECO:0000313" key="3">
    <source>
        <dbReference type="EMBL" id="SFF66523.1"/>
    </source>
</evidence>
<keyword evidence="1" id="KW-0472">Membrane</keyword>
<feature type="transmembrane region" description="Helical" evidence="1">
    <location>
        <begin position="12"/>
        <end position="30"/>
    </location>
</feature>
<dbReference type="AlphaFoldDB" id="A0A1I2KJ35"/>
<proteinExistence type="predicted"/>
<protein>
    <recommendedName>
        <fullName evidence="2">DUF2231 domain-containing protein</fullName>
    </recommendedName>
</protein>
<accession>A0A1I2KJ35</accession>
<dbReference type="InterPro" id="IPR019251">
    <property type="entry name" value="DUF2231_TM"/>
</dbReference>
<keyword evidence="1" id="KW-0812">Transmembrane</keyword>
<keyword evidence="4" id="KW-1185">Reference proteome</keyword>